<feature type="compositionally biased region" description="Basic and acidic residues" evidence="7">
    <location>
        <begin position="86"/>
        <end position="109"/>
    </location>
</feature>
<dbReference type="GO" id="GO:0009691">
    <property type="term" value="P:cytokinin biosynthetic process"/>
    <property type="evidence" value="ECO:0007669"/>
    <property type="project" value="UniProtKB-KW"/>
</dbReference>
<feature type="compositionally biased region" description="Basic residues" evidence="7">
    <location>
        <begin position="229"/>
        <end position="240"/>
    </location>
</feature>
<evidence type="ECO:0000313" key="8">
    <source>
        <dbReference type="EMBL" id="VAI18617.1"/>
    </source>
</evidence>
<evidence type="ECO:0000256" key="7">
    <source>
        <dbReference type="SAM" id="MobiDB-lite"/>
    </source>
</evidence>
<gene>
    <name evidence="8" type="ORF">TRITD_5Av1G154120</name>
</gene>
<sequence length="250" mass="26691">MESSHITGDGGEECNSNESGWTIYLTSPTSSYEAKENGSEGSNVEDGSGYITERRKGKEENNADDDGDYDSLASDASTGTSQVKVLEGKEEKDRQTNDDCSNEHGKDEQAETLTKFSTGSNKKAGKAARGYDATGLEWWRKAAEQSTVVTTAKRPSANISDIPATARSSISCAPWNTAPSDILFPSLPRPLASPRLRRALLGGSPWLYHGSGEAGRARGGGGGEAAGHAARRGQKGRRRADHLDERSCHL</sequence>
<comment type="subcellular location">
    <subcellularLocation>
        <location evidence="1">Cytoplasm</location>
    </subcellularLocation>
</comment>
<protein>
    <submittedName>
        <fullName evidence="8">Uncharacterized protein</fullName>
    </submittedName>
</protein>
<organism evidence="8 9">
    <name type="scientific">Triticum turgidum subsp. durum</name>
    <name type="common">Durum wheat</name>
    <name type="synonym">Triticum durum</name>
    <dbReference type="NCBI Taxonomy" id="4567"/>
    <lineage>
        <taxon>Eukaryota</taxon>
        <taxon>Viridiplantae</taxon>
        <taxon>Streptophyta</taxon>
        <taxon>Embryophyta</taxon>
        <taxon>Tracheophyta</taxon>
        <taxon>Spermatophyta</taxon>
        <taxon>Magnoliopsida</taxon>
        <taxon>Liliopsida</taxon>
        <taxon>Poales</taxon>
        <taxon>Poaceae</taxon>
        <taxon>BOP clade</taxon>
        <taxon>Pooideae</taxon>
        <taxon>Triticodae</taxon>
        <taxon>Triticeae</taxon>
        <taxon>Triticinae</taxon>
        <taxon>Triticum</taxon>
    </lineage>
</organism>
<dbReference type="PANTHER" id="PTHR33347:SF58">
    <property type="entry name" value="OS09G0473600 PROTEIN"/>
    <property type="match status" value="1"/>
</dbReference>
<dbReference type="Proteomes" id="UP000324705">
    <property type="component" value="Chromosome 5A"/>
</dbReference>
<keyword evidence="3" id="KW-0203">Cytokinin biosynthesis</keyword>
<dbReference type="PANTHER" id="PTHR33347">
    <property type="entry name" value="OSJNBA0091C07.3 PROTEIN"/>
    <property type="match status" value="1"/>
</dbReference>
<keyword evidence="9" id="KW-1185">Reference proteome</keyword>
<feature type="compositionally biased region" description="Basic and acidic residues" evidence="7">
    <location>
        <begin position="52"/>
        <end position="61"/>
    </location>
</feature>
<keyword evidence="4" id="KW-0932">Cytokinin signaling pathway</keyword>
<evidence type="ECO:0000256" key="5">
    <source>
        <dbReference type="ARBA" id="ARBA00023242"/>
    </source>
</evidence>
<accession>A0A9R0WP09</accession>
<feature type="compositionally biased region" description="Polar residues" evidence="7">
    <location>
        <begin position="111"/>
        <end position="121"/>
    </location>
</feature>
<dbReference type="EMBL" id="LT934119">
    <property type="protein sequence ID" value="VAI18617.1"/>
    <property type="molecule type" value="Genomic_DNA"/>
</dbReference>
<evidence type="ECO:0000256" key="3">
    <source>
        <dbReference type="ARBA" id="ARBA00022712"/>
    </source>
</evidence>
<reference evidence="8 9" key="1">
    <citation type="submission" date="2017-09" db="EMBL/GenBank/DDBJ databases">
        <authorList>
            <consortium name="International Durum Wheat Genome Sequencing Consortium (IDWGSC)"/>
            <person name="Milanesi L."/>
        </authorList>
    </citation>
    <scope>NUCLEOTIDE SEQUENCE [LARGE SCALE GENOMIC DNA]</scope>
    <source>
        <strain evidence="9">cv. Svevo</strain>
    </source>
</reference>
<dbReference type="AlphaFoldDB" id="A0A9R0WP09"/>
<evidence type="ECO:0000256" key="4">
    <source>
        <dbReference type="ARBA" id="ARBA00022864"/>
    </source>
</evidence>
<evidence type="ECO:0000313" key="9">
    <source>
        <dbReference type="Proteomes" id="UP000324705"/>
    </source>
</evidence>
<keyword evidence="2" id="KW-0963">Cytoplasm</keyword>
<feature type="compositionally biased region" description="Basic and acidic residues" evidence="7">
    <location>
        <begin position="241"/>
        <end position="250"/>
    </location>
</feature>
<proteinExistence type="inferred from homology"/>
<comment type="similarity">
    <text evidence="6">Belongs to the SOFL plant protein family.</text>
</comment>
<dbReference type="InterPro" id="IPR044670">
    <property type="entry name" value="SOFL"/>
</dbReference>
<evidence type="ECO:0000256" key="1">
    <source>
        <dbReference type="ARBA" id="ARBA00004496"/>
    </source>
</evidence>
<dbReference type="Gramene" id="TRITD5Av1G154120.1">
    <property type="protein sequence ID" value="TRITD5Av1G154120.1"/>
    <property type="gene ID" value="TRITD5Av1G154120"/>
</dbReference>
<feature type="region of interest" description="Disordered" evidence="7">
    <location>
        <begin position="1"/>
        <end position="129"/>
    </location>
</feature>
<feature type="region of interest" description="Disordered" evidence="7">
    <location>
        <begin position="210"/>
        <end position="250"/>
    </location>
</feature>
<evidence type="ECO:0000256" key="6">
    <source>
        <dbReference type="ARBA" id="ARBA00024199"/>
    </source>
</evidence>
<dbReference type="GO" id="GO:0005737">
    <property type="term" value="C:cytoplasm"/>
    <property type="evidence" value="ECO:0007669"/>
    <property type="project" value="UniProtKB-SubCell"/>
</dbReference>
<feature type="compositionally biased region" description="Polar residues" evidence="7">
    <location>
        <begin position="14"/>
        <end position="32"/>
    </location>
</feature>
<evidence type="ECO:0000256" key="2">
    <source>
        <dbReference type="ARBA" id="ARBA00022490"/>
    </source>
</evidence>
<keyword evidence="5" id="KW-0539">Nucleus</keyword>
<dbReference type="GO" id="GO:0009736">
    <property type="term" value="P:cytokinin-activated signaling pathway"/>
    <property type="evidence" value="ECO:0007669"/>
    <property type="project" value="UniProtKB-KW"/>
</dbReference>
<name>A0A9R0WP09_TRITD</name>